<proteinExistence type="predicted"/>
<feature type="region of interest" description="Disordered" evidence="4">
    <location>
        <begin position="25"/>
        <end position="109"/>
    </location>
</feature>
<evidence type="ECO:0000259" key="7">
    <source>
        <dbReference type="PROSITE" id="PS51293"/>
    </source>
</evidence>
<dbReference type="PROSITE" id="PS51293">
    <property type="entry name" value="SANT"/>
    <property type="match status" value="1"/>
</dbReference>
<dbReference type="InterPro" id="IPR017884">
    <property type="entry name" value="SANT_dom"/>
</dbReference>
<keyword evidence="3" id="KW-0539">Nucleus</keyword>
<dbReference type="EMBL" id="BQMJ01000029">
    <property type="protein sequence ID" value="GJQ11982.1"/>
    <property type="molecule type" value="Genomic_DNA"/>
</dbReference>
<accession>A0A9C7PYS0</accession>
<evidence type="ECO:0000259" key="6">
    <source>
        <dbReference type="PROSITE" id="PS50249"/>
    </source>
</evidence>
<name>A0A9C7PYS0_9RHOD</name>
<dbReference type="AlphaFoldDB" id="A0A9C7PYS0"/>
<dbReference type="InterPro" id="IPR050242">
    <property type="entry name" value="JAMM_MPN+_peptidase_M67A"/>
</dbReference>
<dbReference type="InterPro" id="IPR006447">
    <property type="entry name" value="Myb_dom_plants"/>
</dbReference>
<feature type="compositionally biased region" description="Basic and acidic residues" evidence="4">
    <location>
        <begin position="28"/>
        <end position="37"/>
    </location>
</feature>
<dbReference type="Proteomes" id="UP001061958">
    <property type="component" value="Unassembled WGS sequence"/>
</dbReference>
<dbReference type="SMART" id="SM00232">
    <property type="entry name" value="JAB_MPN"/>
    <property type="match status" value="1"/>
</dbReference>
<evidence type="ECO:0000259" key="8">
    <source>
        <dbReference type="PROSITE" id="PS51294"/>
    </source>
</evidence>
<dbReference type="SUPFAM" id="SSF46689">
    <property type="entry name" value="Homeodomain-like"/>
    <property type="match status" value="1"/>
</dbReference>
<feature type="domain" description="MPN" evidence="6">
    <location>
        <begin position="346"/>
        <end position="495"/>
    </location>
</feature>
<evidence type="ECO:0000256" key="4">
    <source>
        <dbReference type="SAM" id="MobiDB-lite"/>
    </source>
</evidence>
<reference evidence="9" key="2">
    <citation type="submission" date="2022-01" db="EMBL/GenBank/DDBJ databases">
        <authorList>
            <person name="Hirooka S."/>
            <person name="Miyagishima S.Y."/>
        </authorList>
    </citation>
    <scope>NUCLEOTIDE SEQUENCE</scope>
    <source>
        <strain evidence="9">NBRC 102759</strain>
    </source>
</reference>
<feature type="domain" description="Myb-like" evidence="5">
    <location>
        <begin position="99"/>
        <end position="149"/>
    </location>
</feature>
<protein>
    <recommendedName>
        <fullName evidence="11">Myb-like, SWIRM and MPN domain-containing protein 1</fullName>
    </recommendedName>
</protein>
<dbReference type="CDD" id="cd00167">
    <property type="entry name" value="SANT"/>
    <property type="match status" value="1"/>
</dbReference>
<dbReference type="Pfam" id="PF01398">
    <property type="entry name" value="JAB"/>
    <property type="match status" value="1"/>
</dbReference>
<evidence type="ECO:0000256" key="2">
    <source>
        <dbReference type="ARBA" id="ARBA00023163"/>
    </source>
</evidence>
<dbReference type="Pfam" id="PF00249">
    <property type="entry name" value="Myb_DNA-binding"/>
    <property type="match status" value="1"/>
</dbReference>
<organism evidence="9 10">
    <name type="scientific">Galdieria partita</name>
    <dbReference type="NCBI Taxonomy" id="83374"/>
    <lineage>
        <taxon>Eukaryota</taxon>
        <taxon>Rhodophyta</taxon>
        <taxon>Bangiophyceae</taxon>
        <taxon>Galdieriales</taxon>
        <taxon>Galdieriaceae</taxon>
        <taxon>Galdieria</taxon>
    </lineage>
</organism>
<keyword evidence="10" id="KW-1185">Reference proteome</keyword>
<sequence>MTETVESDAVLAKILAEEEAANYGSFVDIDKLDDSHRTSRKSRKSSWDDEDEDFVPGKYRSTKKHNKPNSMNASEKKKKLVGSREPTISETGEQHDEEKKRKAPSRWTEEEEKRFLEALDLYGRDWQKCAEYMGTRDANNFRSHAQKYFIRLYKQGLPVPPKVAESGQGHTLSGKPLDPNSAAARCYIFGKEYRKELANKKTSSNNSKAVEKENQMINIQEPNYNSSNETDEIEAQMLMDMQMSTNEESSLTFQENDQLVNNPKKSKKSKACLQEWEDPLSSSLNGYDEEGKTEYTRSRLRRIRPKTGNYSSILQGTLDSSTELCFVETREYPSDLSPGMEGSQPFYLQVDNVALIIMDFHSHLTQVEIIGFLGGYWKPEEKRIIVLEAFPCRSLSHSHSEDDRSFSVEMDPESEVEIRKDIEERGLRVVGWYHSHPTFRPNPSLRDLTNQQSYQTLFRDHRNNIEPFVGAIVSPYDSRLVRDESVIHWFYSDQNEAYMLSCSSFAATSNDSTNIRSLLEQRLSRCLQDVQQTCPSKMIHFADIWKHSHPSGQDIVAFGSFREKLKCSLQAKRPICVAETEMDDFLEETLSKLLSKEEKEDEKVEGLL</sequence>
<evidence type="ECO:0008006" key="11">
    <source>
        <dbReference type="Google" id="ProtNLM"/>
    </source>
</evidence>
<evidence type="ECO:0000256" key="3">
    <source>
        <dbReference type="ARBA" id="ARBA00023242"/>
    </source>
</evidence>
<evidence type="ECO:0000259" key="5">
    <source>
        <dbReference type="PROSITE" id="PS50090"/>
    </source>
</evidence>
<evidence type="ECO:0000313" key="10">
    <source>
        <dbReference type="Proteomes" id="UP001061958"/>
    </source>
</evidence>
<dbReference type="InterPro" id="IPR017930">
    <property type="entry name" value="Myb_dom"/>
</dbReference>
<dbReference type="PROSITE" id="PS50090">
    <property type="entry name" value="MYB_LIKE"/>
    <property type="match status" value="1"/>
</dbReference>
<dbReference type="Gene3D" id="1.10.10.60">
    <property type="entry name" value="Homeodomain-like"/>
    <property type="match status" value="1"/>
</dbReference>
<reference evidence="9" key="1">
    <citation type="journal article" date="2022" name="Proc. Natl. Acad. Sci. U.S.A.">
        <title>Life cycle and functional genomics of the unicellular red alga Galdieria for elucidating algal and plant evolution and industrial use.</title>
        <authorList>
            <person name="Hirooka S."/>
            <person name="Itabashi T."/>
            <person name="Ichinose T.M."/>
            <person name="Onuma R."/>
            <person name="Fujiwara T."/>
            <person name="Yamashita S."/>
            <person name="Jong L.W."/>
            <person name="Tomita R."/>
            <person name="Iwane A.H."/>
            <person name="Miyagishima S.Y."/>
        </authorList>
    </citation>
    <scope>NUCLEOTIDE SEQUENCE</scope>
    <source>
        <strain evidence="9">NBRC 102759</strain>
    </source>
</reference>
<keyword evidence="2" id="KW-0804">Transcription</keyword>
<dbReference type="PROSITE" id="PS50249">
    <property type="entry name" value="MPN"/>
    <property type="match status" value="1"/>
</dbReference>
<dbReference type="PROSITE" id="PS51294">
    <property type="entry name" value="HTH_MYB"/>
    <property type="match status" value="1"/>
</dbReference>
<dbReference type="GO" id="GO:0003677">
    <property type="term" value="F:DNA binding"/>
    <property type="evidence" value="ECO:0007669"/>
    <property type="project" value="InterPro"/>
</dbReference>
<dbReference type="GO" id="GO:0008237">
    <property type="term" value="F:metallopeptidase activity"/>
    <property type="evidence" value="ECO:0007669"/>
    <property type="project" value="InterPro"/>
</dbReference>
<dbReference type="OrthoDB" id="118550at2759"/>
<dbReference type="InterPro" id="IPR009057">
    <property type="entry name" value="Homeodomain-like_sf"/>
</dbReference>
<dbReference type="PANTHER" id="PTHR10410">
    <property type="entry name" value="EUKARYOTIC TRANSLATION INITIATION FACTOR 3 -RELATED"/>
    <property type="match status" value="1"/>
</dbReference>
<dbReference type="InterPro" id="IPR000555">
    <property type="entry name" value="JAMM/MPN+_dom"/>
</dbReference>
<evidence type="ECO:0000313" key="9">
    <source>
        <dbReference type="EMBL" id="GJQ11982.1"/>
    </source>
</evidence>
<dbReference type="Gene3D" id="3.40.140.10">
    <property type="entry name" value="Cytidine Deaminase, domain 2"/>
    <property type="match status" value="1"/>
</dbReference>
<dbReference type="NCBIfam" id="TIGR01557">
    <property type="entry name" value="myb_SHAQKYF"/>
    <property type="match status" value="1"/>
</dbReference>
<evidence type="ECO:0000256" key="1">
    <source>
        <dbReference type="ARBA" id="ARBA00023015"/>
    </source>
</evidence>
<comment type="caution">
    <text evidence="9">The sequence shown here is derived from an EMBL/GenBank/DDBJ whole genome shotgun (WGS) entry which is preliminary data.</text>
</comment>
<gene>
    <name evidence="9" type="ORF">GpartN1_g3773.t1</name>
</gene>
<feature type="domain" description="HTH myb-type" evidence="8">
    <location>
        <begin position="99"/>
        <end position="153"/>
    </location>
</feature>
<keyword evidence="1" id="KW-0805">Transcription regulation</keyword>
<dbReference type="InterPro" id="IPR037518">
    <property type="entry name" value="MPN"/>
</dbReference>
<dbReference type="InterPro" id="IPR001005">
    <property type="entry name" value="SANT/Myb"/>
</dbReference>
<dbReference type="SMART" id="SM00717">
    <property type="entry name" value="SANT"/>
    <property type="match status" value="1"/>
</dbReference>
<feature type="domain" description="SANT" evidence="7">
    <location>
        <begin position="102"/>
        <end position="157"/>
    </location>
</feature>
<dbReference type="SUPFAM" id="SSF102712">
    <property type="entry name" value="JAB1/MPN domain"/>
    <property type="match status" value="1"/>
</dbReference>